<keyword evidence="9" id="KW-0961">Cell wall biogenesis/degradation</keyword>
<evidence type="ECO:0000256" key="10">
    <source>
        <dbReference type="RuleBase" id="RU004335"/>
    </source>
</evidence>
<evidence type="ECO:0000313" key="14">
    <source>
        <dbReference type="Proteomes" id="UP000769157"/>
    </source>
</evidence>
<dbReference type="AlphaFoldDB" id="A0A9P8T5W0"/>
<proteinExistence type="inferred from homology"/>
<evidence type="ECO:0000256" key="11">
    <source>
        <dbReference type="RuleBase" id="RU004336"/>
    </source>
</evidence>
<dbReference type="GO" id="GO:0009986">
    <property type="term" value="C:cell surface"/>
    <property type="evidence" value="ECO:0007669"/>
    <property type="project" value="TreeGrafter"/>
</dbReference>
<feature type="chain" id="PRO_5040505506" evidence="12">
    <location>
        <begin position="18"/>
        <end position="378"/>
    </location>
</feature>
<evidence type="ECO:0000256" key="5">
    <source>
        <dbReference type="ARBA" id="ARBA00022729"/>
    </source>
</evidence>
<name>A0A9P8T5W0_9ASCO</name>
<evidence type="ECO:0000256" key="12">
    <source>
        <dbReference type="SAM" id="SignalP"/>
    </source>
</evidence>
<sequence>MLAGSILYSLLAVSAVASPIHQHHQHAKRDAAVTVVVTEFLDQNGNLISSTQTASASSASDSGSVSFSATTLSTSTTGSGFSNSYSASSASSSSPAYSSSGSSSASAPSSSASSGSVEYYAEQGKGITYSPYTDSGSCKSADEVSSDIAKLTSYDIIRVYAPDCSCVTNILNSKGSGQKIFAGIYNYDSLSDDIDTLAEQVTGSSEGWDAIYAVSIGNEWVQSGEHSASDVASAVSTGRKLLSSKGWSGKVVTVDTVGAYQGSSDLCDASDFIAANAHPYWAGSVKPEDSGTWLENQISILKDACGSDKSVLITETGWPTKGDTYGQYAVPSTENQLTAVKAIVESVADQVIMFTTYDDYWKDAGSYGVEQYWGIYAN</sequence>
<dbReference type="SUPFAM" id="SSF51445">
    <property type="entry name" value="(Trans)glycosidases"/>
    <property type="match status" value="1"/>
</dbReference>
<keyword evidence="5 12" id="KW-0732">Signal</keyword>
<comment type="similarity">
    <text evidence="2 10">Belongs to the glycosyl hydrolase 17 family.</text>
</comment>
<dbReference type="RefSeq" id="XP_046061983.1">
    <property type="nucleotide sequence ID" value="XM_046203732.1"/>
</dbReference>
<dbReference type="GO" id="GO:0071555">
    <property type="term" value="P:cell wall organization"/>
    <property type="evidence" value="ECO:0007669"/>
    <property type="project" value="UniProtKB-KW"/>
</dbReference>
<evidence type="ECO:0000256" key="9">
    <source>
        <dbReference type="ARBA" id="ARBA00023316"/>
    </source>
</evidence>
<evidence type="ECO:0000256" key="7">
    <source>
        <dbReference type="ARBA" id="ARBA00023180"/>
    </source>
</evidence>
<dbReference type="OrthoDB" id="941679at2759"/>
<evidence type="ECO:0000256" key="6">
    <source>
        <dbReference type="ARBA" id="ARBA00022801"/>
    </source>
</evidence>
<dbReference type="GO" id="GO:0005975">
    <property type="term" value="P:carbohydrate metabolic process"/>
    <property type="evidence" value="ECO:0007669"/>
    <property type="project" value="InterPro"/>
</dbReference>
<organism evidence="13 14">
    <name type="scientific">Ogataea philodendri</name>
    <dbReference type="NCBI Taxonomy" id="1378263"/>
    <lineage>
        <taxon>Eukaryota</taxon>
        <taxon>Fungi</taxon>
        <taxon>Dikarya</taxon>
        <taxon>Ascomycota</taxon>
        <taxon>Saccharomycotina</taxon>
        <taxon>Pichiomycetes</taxon>
        <taxon>Pichiales</taxon>
        <taxon>Pichiaceae</taxon>
        <taxon>Ogataea</taxon>
    </lineage>
</organism>
<dbReference type="InterPro" id="IPR017853">
    <property type="entry name" value="GH"/>
</dbReference>
<evidence type="ECO:0000256" key="2">
    <source>
        <dbReference type="ARBA" id="ARBA00008773"/>
    </source>
</evidence>
<keyword evidence="4" id="KW-0964">Secreted</keyword>
<dbReference type="EMBL" id="JAEUBE010000183">
    <property type="protein sequence ID" value="KAH3667171.1"/>
    <property type="molecule type" value="Genomic_DNA"/>
</dbReference>
<dbReference type="InterPro" id="IPR000490">
    <property type="entry name" value="Glyco_hydro_17"/>
</dbReference>
<dbReference type="Proteomes" id="UP000769157">
    <property type="component" value="Unassembled WGS sequence"/>
</dbReference>
<keyword evidence="7" id="KW-0325">Glycoprotein</keyword>
<accession>A0A9P8T5W0</accession>
<evidence type="ECO:0000256" key="4">
    <source>
        <dbReference type="ARBA" id="ARBA00022525"/>
    </source>
</evidence>
<dbReference type="GO" id="GO:0009277">
    <property type="term" value="C:fungal-type cell wall"/>
    <property type="evidence" value="ECO:0007669"/>
    <property type="project" value="TreeGrafter"/>
</dbReference>
<evidence type="ECO:0000313" key="13">
    <source>
        <dbReference type="EMBL" id="KAH3667171.1"/>
    </source>
</evidence>
<reference evidence="13" key="2">
    <citation type="submission" date="2021-01" db="EMBL/GenBank/DDBJ databases">
        <authorList>
            <person name="Schikora-Tamarit M.A."/>
        </authorList>
    </citation>
    <scope>NUCLEOTIDE SEQUENCE</scope>
    <source>
        <strain evidence="13">CBS6075</strain>
    </source>
</reference>
<dbReference type="GO" id="GO:0005576">
    <property type="term" value="C:extracellular region"/>
    <property type="evidence" value="ECO:0007669"/>
    <property type="project" value="TreeGrafter"/>
</dbReference>
<keyword evidence="3" id="KW-0134">Cell wall</keyword>
<dbReference type="PROSITE" id="PS00587">
    <property type="entry name" value="GLYCOSYL_HYDROL_F17"/>
    <property type="match status" value="1"/>
</dbReference>
<comment type="subcellular location">
    <subcellularLocation>
        <location evidence="1">Secreted</location>
        <location evidence="1">Cell wall</location>
    </subcellularLocation>
</comment>
<protein>
    <submittedName>
        <fullName evidence="13">Uncharacterized protein</fullName>
    </submittedName>
</protein>
<dbReference type="GeneID" id="70234787"/>
<dbReference type="GO" id="GO:0042973">
    <property type="term" value="F:glucan endo-1,3-beta-D-glucosidase activity"/>
    <property type="evidence" value="ECO:0007669"/>
    <property type="project" value="TreeGrafter"/>
</dbReference>
<dbReference type="FunFam" id="3.20.20.80:FF:000111">
    <property type="entry name" value="Soluble cell wall protein"/>
    <property type="match status" value="1"/>
</dbReference>
<dbReference type="Pfam" id="PF00332">
    <property type="entry name" value="Glyco_hydro_17"/>
    <property type="match status" value="1"/>
</dbReference>
<gene>
    <name evidence="13" type="ORF">OGAPHI_002820</name>
</gene>
<keyword evidence="14" id="KW-1185">Reference proteome</keyword>
<dbReference type="PANTHER" id="PTHR16631:SF14">
    <property type="entry name" value="FAMILY 17 GLUCOSIDASE SCW10-RELATED"/>
    <property type="match status" value="1"/>
</dbReference>
<evidence type="ECO:0000256" key="8">
    <source>
        <dbReference type="ARBA" id="ARBA00023295"/>
    </source>
</evidence>
<feature type="signal peptide" evidence="12">
    <location>
        <begin position="1"/>
        <end position="17"/>
    </location>
</feature>
<keyword evidence="6 11" id="KW-0378">Hydrolase</keyword>
<dbReference type="InterPro" id="IPR050732">
    <property type="entry name" value="Beta-glucan_modifiers"/>
</dbReference>
<reference evidence="13" key="1">
    <citation type="journal article" date="2021" name="Open Biol.">
        <title>Shared evolutionary footprints suggest mitochondrial oxidative damage underlies multiple complex I losses in fungi.</title>
        <authorList>
            <person name="Schikora-Tamarit M.A."/>
            <person name="Marcet-Houben M."/>
            <person name="Nosek J."/>
            <person name="Gabaldon T."/>
        </authorList>
    </citation>
    <scope>NUCLEOTIDE SEQUENCE</scope>
    <source>
        <strain evidence="13">CBS6075</strain>
    </source>
</reference>
<keyword evidence="8 11" id="KW-0326">Glycosidase</keyword>
<dbReference type="PANTHER" id="PTHR16631">
    <property type="entry name" value="GLUCAN 1,3-BETA-GLUCOSIDASE"/>
    <property type="match status" value="1"/>
</dbReference>
<comment type="caution">
    <text evidence="13">The sequence shown here is derived from an EMBL/GenBank/DDBJ whole genome shotgun (WGS) entry which is preliminary data.</text>
</comment>
<evidence type="ECO:0000256" key="1">
    <source>
        <dbReference type="ARBA" id="ARBA00004191"/>
    </source>
</evidence>
<evidence type="ECO:0000256" key="3">
    <source>
        <dbReference type="ARBA" id="ARBA00022512"/>
    </source>
</evidence>
<dbReference type="Gene3D" id="3.20.20.80">
    <property type="entry name" value="Glycosidases"/>
    <property type="match status" value="1"/>
</dbReference>